<evidence type="ECO:0000313" key="2">
    <source>
        <dbReference type="Proteomes" id="UP000244722"/>
    </source>
</evidence>
<keyword evidence="2" id="KW-1185">Reference proteome</keyword>
<accession>A0A2T6ZNS8</accession>
<dbReference type="AlphaFoldDB" id="A0A2T6ZNS8"/>
<dbReference type="Proteomes" id="UP000244722">
    <property type="component" value="Unassembled WGS sequence"/>
</dbReference>
<proteinExistence type="predicted"/>
<protein>
    <submittedName>
        <fullName evidence="1">Uncharacterized protein</fullName>
    </submittedName>
</protein>
<comment type="caution">
    <text evidence="1">The sequence shown here is derived from an EMBL/GenBank/DDBJ whole genome shotgun (WGS) entry which is preliminary data.</text>
</comment>
<evidence type="ECO:0000313" key="1">
    <source>
        <dbReference type="EMBL" id="PUU77141.1"/>
    </source>
</evidence>
<reference evidence="1 2" key="1">
    <citation type="submission" date="2017-04" db="EMBL/GenBank/DDBJ databases">
        <title>Draft genome sequence of Tuber borchii Vittad., a whitish edible truffle.</title>
        <authorList>
            <consortium name="DOE Joint Genome Institute"/>
            <person name="Murat C."/>
            <person name="Kuo A."/>
            <person name="Barry K.W."/>
            <person name="Clum A."/>
            <person name="Dockter R.B."/>
            <person name="Fauchery L."/>
            <person name="Iotti M."/>
            <person name="Kohler A."/>
            <person name="Labutti K."/>
            <person name="Lindquist E.A."/>
            <person name="Lipzen A."/>
            <person name="Ohm R.A."/>
            <person name="Wang M."/>
            <person name="Grigoriev I.V."/>
            <person name="Zambonelli A."/>
            <person name="Martin F.M."/>
        </authorList>
    </citation>
    <scope>NUCLEOTIDE SEQUENCE [LARGE SCALE GENOMIC DNA]</scope>
    <source>
        <strain evidence="1 2">Tbo3840</strain>
    </source>
</reference>
<name>A0A2T6ZNS8_TUBBO</name>
<dbReference type="EMBL" id="NESQ01000161">
    <property type="protein sequence ID" value="PUU77141.1"/>
    <property type="molecule type" value="Genomic_DNA"/>
</dbReference>
<gene>
    <name evidence="1" type="ORF">B9Z19DRAFT_1086785</name>
</gene>
<sequence length="52" mass="6358">MDFWKVSAGRGLRYYLYLNFGFRSRRYLAFPSYDFKSLFGAQTWKSPFDIRM</sequence>
<organism evidence="1 2">
    <name type="scientific">Tuber borchii</name>
    <name type="common">White truffle</name>
    <dbReference type="NCBI Taxonomy" id="42251"/>
    <lineage>
        <taxon>Eukaryota</taxon>
        <taxon>Fungi</taxon>
        <taxon>Dikarya</taxon>
        <taxon>Ascomycota</taxon>
        <taxon>Pezizomycotina</taxon>
        <taxon>Pezizomycetes</taxon>
        <taxon>Pezizales</taxon>
        <taxon>Tuberaceae</taxon>
        <taxon>Tuber</taxon>
    </lineage>
</organism>